<protein>
    <submittedName>
        <fullName evidence="3">Aminotransferase class V-fold PLP-dependent enzyme</fullName>
    </submittedName>
</protein>
<dbReference type="AlphaFoldDB" id="A0AAE5CB99"/>
<dbReference type="InterPro" id="IPR015421">
    <property type="entry name" value="PyrdxlP-dep_Trfase_major"/>
</dbReference>
<dbReference type="GO" id="GO:0008483">
    <property type="term" value="F:transaminase activity"/>
    <property type="evidence" value="ECO:0007669"/>
    <property type="project" value="UniProtKB-KW"/>
</dbReference>
<dbReference type="Proteomes" id="UP000702544">
    <property type="component" value="Unassembled WGS sequence"/>
</dbReference>
<keyword evidence="3" id="KW-0032">Aminotransferase</keyword>
<organism evidence="3 4">
    <name type="scientific">Candidatus Kutchimonas denitrificans</name>
    <dbReference type="NCBI Taxonomy" id="3056748"/>
    <lineage>
        <taxon>Bacteria</taxon>
        <taxon>Pseudomonadati</taxon>
        <taxon>Gemmatimonadota</taxon>
        <taxon>Gemmatimonadia</taxon>
        <taxon>Candidatus Palauibacterales</taxon>
        <taxon>Candidatus Palauibacteraceae</taxon>
        <taxon>Candidatus Kutchimonas</taxon>
    </lineage>
</organism>
<sequence>MSELERYFDPFRRNTVGWDQTFSTPYGEPRIVYADWTASGRLYGPIEEKLARGLGPFVGNTHTESSVTGTRMTLAYRKAQGILKRHVNAGPDDVVLTPGFGMTAAVNKLQRILGLKVPEQLVPFVQVPEDQRPAVFVTHMEHHSNHTSWLETLAEVVVIPPDEAGRVDVGALPGLLDEYRDRPLKIGAFTACSNVTGIQPPIHELARIMHEHGGLAFVDYAASAPYVKIDMHPSDPLERLDAIFFSPHKFLGGPGSSGVLVFDSKLYQRQVPDQPGGGTVDWTNPWGGRRYLADIEEREDGGTPGFLQTIKAALCVQLKEQMGVGRMLEREHELKRYAFDGLRRVPGLHILADPIEDRLAIISFYIEDAHYNLIVKLLNDRFGVQVRGGCSCAGTYGHYLLHVDPARSKYITDLIDSGDLSEKPGWVRMSLHPTTTDEELEYIVDAIGKIAKSHGDWAKEYSYSKTRNEFTPVAGESWGEEELAAWFEPS</sequence>
<dbReference type="InterPro" id="IPR015422">
    <property type="entry name" value="PyrdxlP-dep_Trfase_small"/>
</dbReference>
<keyword evidence="3" id="KW-0808">Transferase</keyword>
<dbReference type="Pfam" id="PF00266">
    <property type="entry name" value="Aminotran_5"/>
    <property type="match status" value="1"/>
</dbReference>
<dbReference type="PANTHER" id="PTHR43586:SF8">
    <property type="entry name" value="CYSTEINE DESULFURASE 1, CHLOROPLASTIC"/>
    <property type="match status" value="1"/>
</dbReference>
<name>A0AAE5CB99_9BACT</name>
<dbReference type="Gene3D" id="3.90.1150.10">
    <property type="entry name" value="Aspartate Aminotransferase, domain 1"/>
    <property type="match status" value="1"/>
</dbReference>
<feature type="domain" description="Aminotransferase class V" evidence="2">
    <location>
        <begin position="33"/>
        <end position="442"/>
    </location>
</feature>
<dbReference type="PANTHER" id="PTHR43586">
    <property type="entry name" value="CYSTEINE DESULFURASE"/>
    <property type="match status" value="1"/>
</dbReference>
<accession>A0AAE5CB99</accession>
<comment type="caution">
    <text evidence="3">The sequence shown here is derived from an EMBL/GenBank/DDBJ whole genome shotgun (WGS) entry which is preliminary data.</text>
</comment>
<reference evidence="3 4" key="1">
    <citation type="submission" date="2020-01" db="EMBL/GenBank/DDBJ databases">
        <title>Genomes assembled from Gulf of Kutch pelagic sediment metagenomes.</title>
        <authorList>
            <person name="Chandrashekar M."/>
            <person name="Mahajan M.S."/>
            <person name="Dave K.J."/>
            <person name="Vatsa P."/>
            <person name="Nathani N.M."/>
        </authorList>
    </citation>
    <scope>NUCLEOTIDE SEQUENCE [LARGE SCALE GENOMIC DNA]</scope>
    <source>
        <strain evidence="3">KS3-K002</strain>
    </source>
</reference>
<dbReference type="InterPro" id="IPR015424">
    <property type="entry name" value="PyrdxlP-dep_Trfase"/>
</dbReference>
<dbReference type="SUPFAM" id="SSF53383">
    <property type="entry name" value="PLP-dependent transferases"/>
    <property type="match status" value="1"/>
</dbReference>
<keyword evidence="1" id="KW-0663">Pyridoxal phosphate</keyword>
<dbReference type="EMBL" id="JAACAK010000032">
    <property type="protein sequence ID" value="NIR74298.1"/>
    <property type="molecule type" value="Genomic_DNA"/>
</dbReference>
<proteinExistence type="predicted"/>
<evidence type="ECO:0000259" key="2">
    <source>
        <dbReference type="Pfam" id="PF00266"/>
    </source>
</evidence>
<evidence type="ECO:0000313" key="3">
    <source>
        <dbReference type="EMBL" id="NIR74298.1"/>
    </source>
</evidence>
<gene>
    <name evidence="3" type="ORF">GWO12_04175</name>
</gene>
<evidence type="ECO:0000313" key="4">
    <source>
        <dbReference type="Proteomes" id="UP000702544"/>
    </source>
</evidence>
<dbReference type="InterPro" id="IPR000192">
    <property type="entry name" value="Aminotrans_V_dom"/>
</dbReference>
<evidence type="ECO:0000256" key="1">
    <source>
        <dbReference type="ARBA" id="ARBA00022898"/>
    </source>
</evidence>
<dbReference type="Gene3D" id="3.40.640.10">
    <property type="entry name" value="Type I PLP-dependent aspartate aminotransferase-like (Major domain)"/>
    <property type="match status" value="1"/>
</dbReference>